<evidence type="ECO:0000313" key="5">
    <source>
        <dbReference type="Proteomes" id="UP001556637"/>
    </source>
</evidence>
<sequence>MTGHRHHRGWAGIALIVLALAGMHVVAEDQANGTIDDGRPLEAPPLPDGTLENDGLDNMVLQRTVTALGDRFSDAFASHWRSQPVVADGVITIEERPWMSEGTEVIVRYQRQAIYQVRVWPRNPSPEETAQQAVAEVSRIIDDYQTRLRNQTGE</sequence>
<keyword evidence="5" id="KW-1185">Reference proteome</keyword>
<name>A0ABV3T3Y1_9GAMM</name>
<proteinExistence type="predicted"/>
<accession>A0ABV3T3Y1</accession>
<organism evidence="4 5">
    <name type="scientific">Spiribacter insolitus</name>
    <dbReference type="NCBI Taxonomy" id="3122417"/>
    <lineage>
        <taxon>Bacteria</taxon>
        <taxon>Pseudomonadati</taxon>
        <taxon>Pseudomonadota</taxon>
        <taxon>Gammaproteobacteria</taxon>
        <taxon>Chromatiales</taxon>
        <taxon>Ectothiorhodospiraceae</taxon>
        <taxon>Spiribacter</taxon>
    </lineage>
</organism>
<dbReference type="Pfam" id="PF10627">
    <property type="entry name" value="CsgE"/>
    <property type="match status" value="1"/>
</dbReference>
<evidence type="ECO:0000256" key="2">
    <source>
        <dbReference type="ARBA" id="ARBA00014024"/>
    </source>
</evidence>
<evidence type="ECO:0000256" key="1">
    <source>
        <dbReference type="ARBA" id="ARBA00003989"/>
    </source>
</evidence>
<dbReference type="EMBL" id="JBAKFF010000001">
    <property type="protein sequence ID" value="MEX0429920.1"/>
    <property type="molecule type" value="Genomic_DNA"/>
</dbReference>
<reference evidence="4 5" key="1">
    <citation type="submission" date="2024-02" db="EMBL/GenBank/DDBJ databases">
        <title>New especies of Spiribacter isolated from saline water.</title>
        <authorList>
            <person name="Leon M.J."/>
            <person name="De La Haba R."/>
            <person name="Sanchez-Porro C."/>
            <person name="Ventosa A."/>
        </authorList>
    </citation>
    <scope>NUCLEOTIDE SEQUENCE [LARGE SCALE GENOMIC DNA]</scope>
    <source>
        <strain evidence="5">ag22IC4-189</strain>
    </source>
</reference>
<evidence type="ECO:0000256" key="3">
    <source>
        <dbReference type="ARBA" id="ARBA00022729"/>
    </source>
</evidence>
<keyword evidence="3" id="KW-0732">Signal</keyword>
<gene>
    <name evidence="4" type="ORF">V6X30_00705</name>
</gene>
<comment type="caution">
    <text evidence="4">The sequence shown here is derived from an EMBL/GenBank/DDBJ whole genome shotgun (WGS) entry which is preliminary data.</text>
</comment>
<dbReference type="InterPro" id="IPR018900">
    <property type="entry name" value="Curli_CsgE"/>
</dbReference>
<protein>
    <recommendedName>
        <fullName evidence="2">Curli production assembly/transport component CsgE</fullName>
    </recommendedName>
</protein>
<comment type="function">
    <text evidence="1">May be involved in the biogenesis of curli organelles.</text>
</comment>
<evidence type="ECO:0000313" key="4">
    <source>
        <dbReference type="EMBL" id="MEX0429920.1"/>
    </source>
</evidence>
<dbReference type="RefSeq" id="WP_367982718.1">
    <property type="nucleotide sequence ID" value="NZ_JBAKFF010000001.1"/>
</dbReference>
<dbReference type="Proteomes" id="UP001556637">
    <property type="component" value="Unassembled WGS sequence"/>
</dbReference>